<feature type="compositionally biased region" description="Basic and acidic residues" evidence="1">
    <location>
        <begin position="21"/>
        <end position="33"/>
    </location>
</feature>
<dbReference type="AlphaFoldDB" id="A0AAV7VKF4"/>
<keyword evidence="3" id="KW-1185">Reference proteome</keyword>
<evidence type="ECO:0000256" key="1">
    <source>
        <dbReference type="SAM" id="MobiDB-lite"/>
    </source>
</evidence>
<dbReference type="EMBL" id="JANPWB010000003">
    <property type="protein sequence ID" value="KAJ1201252.1"/>
    <property type="molecule type" value="Genomic_DNA"/>
</dbReference>
<evidence type="ECO:0000313" key="2">
    <source>
        <dbReference type="EMBL" id="KAJ1201252.1"/>
    </source>
</evidence>
<evidence type="ECO:0000313" key="3">
    <source>
        <dbReference type="Proteomes" id="UP001066276"/>
    </source>
</evidence>
<comment type="caution">
    <text evidence="2">The sequence shown here is derived from an EMBL/GenBank/DDBJ whole genome shotgun (WGS) entry which is preliminary data.</text>
</comment>
<proteinExistence type="predicted"/>
<sequence length="164" mass="17770">MPETPALRSGTRAPCGPIVNEARESRRGREHDSGCAPEGSWLARRPSRVEGLASGTPALCTETRAPVGQAVITRAAAEGLSGGRTLYTGKDKPHHPDWYRETSLAPSRTLGTRRGQHFDRPRTGGSRWRRPGLWGGQGVLRAPDDLEARGETRRNSGQSPDGVR</sequence>
<feature type="compositionally biased region" description="Basic and acidic residues" evidence="1">
    <location>
        <begin position="89"/>
        <end position="100"/>
    </location>
</feature>
<protein>
    <submittedName>
        <fullName evidence="2">Uncharacterized protein</fullName>
    </submittedName>
</protein>
<gene>
    <name evidence="2" type="ORF">NDU88_005065</name>
</gene>
<feature type="region of interest" description="Disordered" evidence="1">
    <location>
        <begin position="1"/>
        <end position="42"/>
    </location>
</feature>
<accession>A0AAV7VKF4</accession>
<name>A0AAV7VKF4_PLEWA</name>
<reference evidence="2" key="1">
    <citation type="journal article" date="2022" name="bioRxiv">
        <title>Sequencing and chromosome-scale assembly of the giantPleurodeles waltlgenome.</title>
        <authorList>
            <person name="Brown T."/>
            <person name="Elewa A."/>
            <person name="Iarovenko S."/>
            <person name="Subramanian E."/>
            <person name="Araus A.J."/>
            <person name="Petzold A."/>
            <person name="Susuki M."/>
            <person name="Suzuki K.-i.T."/>
            <person name="Hayashi T."/>
            <person name="Toyoda A."/>
            <person name="Oliveira C."/>
            <person name="Osipova E."/>
            <person name="Leigh N.D."/>
            <person name="Simon A."/>
            <person name="Yun M.H."/>
        </authorList>
    </citation>
    <scope>NUCLEOTIDE SEQUENCE</scope>
    <source>
        <strain evidence="2">20211129_DDA</strain>
        <tissue evidence="2">Liver</tissue>
    </source>
</reference>
<feature type="region of interest" description="Disordered" evidence="1">
    <location>
        <begin position="82"/>
        <end position="164"/>
    </location>
</feature>
<organism evidence="2 3">
    <name type="scientific">Pleurodeles waltl</name>
    <name type="common">Iberian ribbed newt</name>
    <dbReference type="NCBI Taxonomy" id="8319"/>
    <lineage>
        <taxon>Eukaryota</taxon>
        <taxon>Metazoa</taxon>
        <taxon>Chordata</taxon>
        <taxon>Craniata</taxon>
        <taxon>Vertebrata</taxon>
        <taxon>Euteleostomi</taxon>
        <taxon>Amphibia</taxon>
        <taxon>Batrachia</taxon>
        <taxon>Caudata</taxon>
        <taxon>Salamandroidea</taxon>
        <taxon>Salamandridae</taxon>
        <taxon>Pleurodelinae</taxon>
        <taxon>Pleurodeles</taxon>
    </lineage>
</organism>
<feature type="compositionally biased region" description="Polar residues" evidence="1">
    <location>
        <begin position="155"/>
        <end position="164"/>
    </location>
</feature>
<dbReference type="Proteomes" id="UP001066276">
    <property type="component" value="Chromosome 2_1"/>
</dbReference>
<feature type="compositionally biased region" description="Basic and acidic residues" evidence="1">
    <location>
        <begin position="142"/>
        <end position="154"/>
    </location>
</feature>